<dbReference type="Proteomes" id="UP000867745">
    <property type="component" value="Unassembled WGS sequence"/>
</dbReference>
<evidence type="ECO:0000313" key="1">
    <source>
        <dbReference type="EMBL" id="HAT7594793.1"/>
    </source>
</evidence>
<protein>
    <submittedName>
        <fullName evidence="1">Uncharacterized protein</fullName>
    </submittedName>
</protein>
<proteinExistence type="predicted"/>
<gene>
    <name evidence="1" type="ORF">JAW44_004601</name>
</gene>
<dbReference type="AlphaFoldDB" id="A0AA38DTU6"/>
<reference evidence="1" key="2">
    <citation type="submission" date="2020-11" db="EMBL/GenBank/DDBJ databases">
        <authorList>
            <consortium name="NCBI Pathogen Detection Project"/>
        </authorList>
    </citation>
    <scope>NUCLEOTIDE SEQUENCE</scope>
    <source>
        <strain evidence="1">RS189</strain>
    </source>
</reference>
<organism evidence="1 2">
    <name type="scientific">Citrobacter werkmanii</name>
    <dbReference type="NCBI Taxonomy" id="67827"/>
    <lineage>
        <taxon>Bacteria</taxon>
        <taxon>Pseudomonadati</taxon>
        <taxon>Pseudomonadota</taxon>
        <taxon>Gammaproteobacteria</taxon>
        <taxon>Enterobacterales</taxon>
        <taxon>Enterobacteriaceae</taxon>
        <taxon>Citrobacter</taxon>
        <taxon>Citrobacter freundii complex</taxon>
    </lineage>
</organism>
<sequence length="174" mass="19347">MELQPITPDSLDDEALTDLIEIRKSGVAHHASEGNKVQHAIQSLTLIALVELQQRRDADSSDPIYQLINDDWYDTTKEVYESVVSAGGTGRIVYTAPQPAPVMNDELYKLANHVASSKNGLPEEWQDWAEELESEIRRAAMLQLGNSPVSPGIYAEIALDTRTGHRENKDANHE</sequence>
<dbReference type="EMBL" id="DACUGV010000010">
    <property type="protein sequence ID" value="HAT7594793.1"/>
    <property type="molecule type" value="Genomic_DNA"/>
</dbReference>
<comment type="caution">
    <text evidence="1">The sequence shown here is derived from an EMBL/GenBank/DDBJ whole genome shotgun (WGS) entry which is preliminary data.</text>
</comment>
<name>A0AA38DTU6_9ENTR</name>
<accession>A0AA38DTU6</accession>
<evidence type="ECO:0000313" key="2">
    <source>
        <dbReference type="Proteomes" id="UP000867745"/>
    </source>
</evidence>
<reference evidence="1" key="1">
    <citation type="journal article" date="2018" name="Genome Biol.">
        <title>SKESA: strategic k-mer extension for scrupulous assemblies.</title>
        <authorList>
            <person name="Souvorov A."/>
            <person name="Agarwala R."/>
            <person name="Lipman D.J."/>
        </authorList>
    </citation>
    <scope>NUCLEOTIDE SEQUENCE</scope>
    <source>
        <strain evidence="1">RS189</strain>
    </source>
</reference>